<keyword evidence="2" id="KW-0808">Transferase</keyword>
<dbReference type="InterPro" id="IPR016181">
    <property type="entry name" value="Acyl_CoA_acyltransferase"/>
</dbReference>
<evidence type="ECO:0000313" key="2">
    <source>
        <dbReference type="EMBL" id="SDN27187.1"/>
    </source>
</evidence>
<gene>
    <name evidence="2" type="ORF">SAMN05216498_1919</name>
</gene>
<dbReference type="PROSITE" id="PS51186">
    <property type="entry name" value="GNAT"/>
    <property type="match status" value="1"/>
</dbReference>
<dbReference type="SUPFAM" id="SSF55729">
    <property type="entry name" value="Acyl-CoA N-acyltransferases (Nat)"/>
    <property type="match status" value="1"/>
</dbReference>
<dbReference type="Proteomes" id="UP000199334">
    <property type="component" value="Unassembled WGS sequence"/>
</dbReference>
<dbReference type="InterPro" id="IPR000182">
    <property type="entry name" value="GNAT_dom"/>
</dbReference>
<dbReference type="Pfam" id="PF00583">
    <property type="entry name" value="Acetyltransf_1"/>
    <property type="match status" value="1"/>
</dbReference>
<dbReference type="EMBL" id="FNIG01000003">
    <property type="protein sequence ID" value="SDN27187.1"/>
    <property type="molecule type" value="Genomic_DNA"/>
</dbReference>
<sequence>MILQFDQDVFKIRQAMEKDLDSVLQLLRQAAIWLQSKGTDQWSYYISDLEGEKPEVLESIKNNSTYILEKEEEVIASITLEEHPIEWDRLVWEEKANEPGMVYLHRIVVNREYAGKDIGIQLIDWAKDFVQEKGKKCIRFDCLASNQGLNDYYQRKYERNAIVTVYGGQHSRYEIIV</sequence>
<dbReference type="CDD" id="cd04301">
    <property type="entry name" value="NAT_SF"/>
    <property type="match status" value="1"/>
</dbReference>
<accession>A0A1H0A1B4</accession>
<dbReference type="Gene3D" id="3.40.630.30">
    <property type="match status" value="1"/>
</dbReference>
<feature type="domain" description="N-acetyltransferase" evidence="1">
    <location>
        <begin position="10"/>
        <end position="177"/>
    </location>
</feature>
<organism evidence="2 3">
    <name type="scientific">Tenuibacillus multivorans</name>
    <dbReference type="NCBI Taxonomy" id="237069"/>
    <lineage>
        <taxon>Bacteria</taxon>
        <taxon>Bacillati</taxon>
        <taxon>Bacillota</taxon>
        <taxon>Bacilli</taxon>
        <taxon>Bacillales</taxon>
        <taxon>Bacillaceae</taxon>
        <taxon>Tenuibacillus</taxon>
    </lineage>
</organism>
<dbReference type="OrthoDB" id="6382410at2"/>
<evidence type="ECO:0000259" key="1">
    <source>
        <dbReference type="PROSITE" id="PS51186"/>
    </source>
</evidence>
<dbReference type="GO" id="GO:0016747">
    <property type="term" value="F:acyltransferase activity, transferring groups other than amino-acyl groups"/>
    <property type="evidence" value="ECO:0007669"/>
    <property type="project" value="InterPro"/>
</dbReference>
<protein>
    <submittedName>
        <fullName evidence="2">Acetyltransferase (GNAT) family protein</fullName>
    </submittedName>
</protein>
<evidence type="ECO:0000313" key="3">
    <source>
        <dbReference type="Proteomes" id="UP000199334"/>
    </source>
</evidence>
<dbReference type="STRING" id="237069.SAMN05216498_1919"/>
<dbReference type="AlphaFoldDB" id="A0A1H0A1B4"/>
<keyword evidence="3" id="KW-1185">Reference proteome</keyword>
<name>A0A1H0A1B4_9BACI</name>
<dbReference type="RefSeq" id="WP_093856373.1">
    <property type="nucleotide sequence ID" value="NZ_BJVZ01000024.1"/>
</dbReference>
<proteinExistence type="predicted"/>
<reference evidence="2 3" key="1">
    <citation type="submission" date="2016-10" db="EMBL/GenBank/DDBJ databases">
        <authorList>
            <person name="de Groot N.N."/>
        </authorList>
    </citation>
    <scope>NUCLEOTIDE SEQUENCE [LARGE SCALE GENOMIC DNA]</scope>
    <source>
        <strain evidence="2 3">CGMCC 1.3442</strain>
    </source>
</reference>